<evidence type="ECO:0000313" key="3">
    <source>
        <dbReference type="Proteomes" id="UP000235371"/>
    </source>
</evidence>
<dbReference type="EMBL" id="KZ613919">
    <property type="protein sequence ID" value="PMD49774.1"/>
    <property type="molecule type" value="Genomic_DNA"/>
</dbReference>
<gene>
    <name evidence="2" type="ORF">K444DRAFT_282966</name>
</gene>
<sequence>MNNNGGNAAGTAPVREHLLSPEMATEIAVLIIRALDECDRYQRRQSLGGNGAGANNGGSRENNGFDNGNQSFGNGYDMVNASGISLRWNPEDIGFFEPDNSANAEDYEYQGKATVWRNVYLFVNAFQFNTQGGRKSIVRTNLYTCLRRVAQRWYTEEIEETTKLAFQFAPEGVMLWAKHLVDRFKDSVPKAMKKLQDEKYTMEDAKKGRNIRGYTVMIIRYAKAAEMDKPYQQLSHIYNNLDPELRLHISAPDEKTLASEWLKNLANKQEA</sequence>
<keyword evidence="3" id="KW-1185">Reference proteome</keyword>
<evidence type="ECO:0000313" key="2">
    <source>
        <dbReference type="EMBL" id="PMD49774.1"/>
    </source>
</evidence>
<dbReference type="Proteomes" id="UP000235371">
    <property type="component" value="Unassembled WGS sequence"/>
</dbReference>
<dbReference type="GeneID" id="36579671"/>
<dbReference type="STRING" id="1095630.A0A2J6SG94"/>
<dbReference type="OrthoDB" id="4336528at2759"/>
<evidence type="ECO:0000256" key="1">
    <source>
        <dbReference type="SAM" id="MobiDB-lite"/>
    </source>
</evidence>
<accession>A0A2J6SG94</accession>
<reference evidence="2 3" key="1">
    <citation type="submission" date="2016-04" db="EMBL/GenBank/DDBJ databases">
        <title>A degradative enzymes factory behind the ericoid mycorrhizal symbiosis.</title>
        <authorList>
            <consortium name="DOE Joint Genome Institute"/>
            <person name="Martino E."/>
            <person name="Morin E."/>
            <person name="Grelet G."/>
            <person name="Kuo A."/>
            <person name="Kohler A."/>
            <person name="Daghino S."/>
            <person name="Barry K."/>
            <person name="Choi C."/>
            <person name="Cichocki N."/>
            <person name="Clum A."/>
            <person name="Copeland A."/>
            <person name="Hainaut M."/>
            <person name="Haridas S."/>
            <person name="Labutti K."/>
            <person name="Lindquist E."/>
            <person name="Lipzen A."/>
            <person name="Khouja H.-R."/>
            <person name="Murat C."/>
            <person name="Ohm R."/>
            <person name="Olson A."/>
            <person name="Spatafora J."/>
            <person name="Veneault-Fourrey C."/>
            <person name="Henrissat B."/>
            <person name="Grigoriev I."/>
            <person name="Martin F."/>
            <person name="Perotto S."/>
        </authorList>
    </citation>
    <scope>NUCLEOTIDE SEQUENCE [LARGE SCALE GENOMIC DNA]</scope>
    <source>
        <strain evidence="2 3">E</strain>
    </source>
</reference>
<dbReference type="RefSeq" id="XP_024726678.1">
    <property type="nucleotide sequence ID" value="XM_024871589.1"/>
</dbReference>
<proteinExistence type="predicted"/>
<organism evidence="2 3">
    <name type="scientific">Hyaloscypha bicolor E</name>
    <dbReference type="NCBI Taxonomy" id="1095630"/>
    <lineage>
        <taxon>Eukaryota</taxon>
        <taxon>Fungi</taxon>
        <taxon>Dikarya</taxon>
        <taxon>Ascomycota</taxon>
        <taxon>Pezizomycotina</taxon>
        <taxon>Leotiomycetes</taxon>
        <taxon>Helotiales</taxon>
        <taxon>Hyaloscyphaceae</taxon>
        <taxon>Hyaloscypha</taxon>
        <taxon>Hyaloscypha bicolor</taxon>
    </lineage>
</organism>
<feature type="region of interest" description="Disordered" evidence="1">
    <location>
        <begin position="47"/>
        <end position="69"/>
    </location>
</feature>
<name>A0A2J6SG94_9HELO</name>
<protein>
    <submittedName>
        <fullName evidence="2">Uncharacterized protein</fullName>
    </submittedName>
</protein>
<dbReference type="AlphaFoldDB" id="A0A2J6SG94"/>
<dbReference type="InParanoid" id="A0A2J6SG94"/>